<keyword evidence="2" id="KW-0121">Carboxypeptidase</keyword>
<keyword evidence="2" id="KW-0645">Protease</keyword>
<dbReference type="SUPFAM" id="SSF49464">
    <property type="entry name" value="Carboxypeptidase regulatory domain-like"/>
    <property type="match status" value="1"/>
</dbReference>
<feature type="compositionally biased region" description="Low complexity" evidence="1">
    <location>
        <begin position="105"/>
        <end position="119"/>
    </location>
</feature>
<organism evidence="2 3">
    <name type="scientific">Hymenobacter properus</name>
    <dbReference type="NCBI Taxonomy" id="2791026"/>
    <lineage>
        <taxon>Bacteria</taxon>
        <taxon>Pseudomonadati</taxon>
        <taxon>Bacteroidota</taxon>
        <taxon>Cytophagia</taxon>
        <taxon>Cytophagales</taxon>
        <taxon>Hymenobacteraceae</taxon>
        <taxon>Hymenobacter</taxon>
    </lineage>
</organism>
<name>A0A931BH22_9BACT</name>
<accession>A0A931BH22</accession>
<protein>
    <submittedName>
        <fullName evidence="2">Carboxypeptidase-like regulatory domain-containing protein</fullName>
    </submittedName>
</protein>
<reference evidence="2 3" key="1">
    <citation type="submission" date="2020-11" db="EMBL/GenBank/DDBJ databases">
        <authorList>
            <person name="Kim M.K."/>
        </authorList>
    </citation>
    <scope>NUCLEOTIDE SEQUENCE [LARGE SCALE GENOMIC DNA]</scope>
    <source>
        <strain evidence="2 3">BT439</strain>
    </source>
</reference>
<dbReference type="EMBL" id="JADQDP010000002">
    <property type="protein sequence ID" value="MBF9141491.1"/>
    <property type="molecule type" value="Genomic_DNA"/>
</dbReference>
<proteinExistence type="predicted"/>
<comment type="caution">
    <text evidence="2">The sequence shown here is derived from an EMBL/GenBank/DDBJ whole genome shotgun (WGS) entry which is preliminary data.</text>
</comment>
<dbReference type="AlphaFoldDB" id="A0A931BH22"/>
<dbReference type="Gene3D" id="2.60.40.1120">
    <property type="entry name" value="Carboxypeptidase-like, regulatory domain"/>
    <property type="match status" value="1"/>
</dbReference>
<evidence type="ECO:0000256" key="1">
    <source>
        <dbReference type="SAM" id="MobiDB-lite"/>
    </source>
</evidence>
<sequence length="235" mass="24992">MTTSPALRIPQPCPESWAAMTPTAQGRHCAVCATEVVDFTRMSEAEVLAFLAARSGQRVCGLAFSTQLAPVPASRWRRWLVAGLALLGWQPVASSCAPKPPQSPPAQASASPASDATAPETQQIVIRGQVLDGANNTPVAGIRVLINDTEFGTTTDDKGNFELTMARSWAPIANGKVALKFSGNPFDFKEQTVAVDVRTTPRPAPLMVQLASIPDRGKVMGRIRMPEPPVAPPVK</sequence>
<dbReference type="InterPro" id="IPR008969">
    <property type="entry name" value="CarboxyPept-like_regulatory"/>
</dbReference>
<keyword evidence="3" id="KW-1185">Reference proteome</keyword>
<evidence type="ECO:0000313" key="3">
    <source>
        <dbReference type="Proteomes" id="UP000645610"/>
    </source>
</evidence>
<dbReference type="RefSeq" id="WP_196285848.1">
    <property type="nucleotide sequence ID" value="NZ_JADQDP010000002.1"/>
</dbReference>
<evidence type="ECO:0000313" key="2">
    <source>
        <dbReference type="EMBL" id="MBF9141491.1"/>
    </source>
</evidence>
<keyword evidence="2" id="KW-0378">Hydrolase</keyword>
<dbReference type="Proteomes" id="UP000645610">
    <property type="component" value="Unassembled WGS sequence"/>
</dbReference>
<feature type="region of interest" description="Disordered" evidence="1">
    <location>
        <begin position="95"/>
        <end position="119"/>
    </location>
</feature>
<dbReference type="GO" id="GO:0004180">
    <property type="term" value="F:carboxypeptidase activity"/>
    <property type="evidence" value="ECO:0007669"/>
    <property type="project" value="UniProtKB-KW"/>
</dbReference>
<dbReference type="Pfam" id="PF13715">
    <property type="entry name" value="CarbopepD_reg_2"/>
    <property type="match status" value="1"/>
</dbReference>
<gene>
    <name evidence="2" type="ORF">I2I01_07580</name>
</gene>